<sequence>MPTPPDILVHNCINFIEDDVKFAQEGWAHRRGPHRPERTETAGRG</sequence>
<protein>
    <submittedName>
        <fullName evidence="1">Uncharacterized protein</fullName>
    </submittedName>
</protein>
<organism evidence="1 2">
    <name type="scientific">Kitasatospora cheerisanensis KCTC 2395</name>
    <dbReference type="NCBI Taxonomy" id="1348663"/>
    <lineage>
        <taxon>Bacteria</taxon>
        <taxon>Bacillati</taxon>
        <taxon>Actinomycetota</taxon>
        <taxon>Actinomycetes</taxon>
        <taxon>Kitasatosporales</taxon>
        <taxon>Streptomycetaceae</taxon>
        <taxon>Kitasatospora</taxon>
    </lineage>
</organism>
<evidence type="ECO:0000313" key="1">
    <source>
        <dbReference type="EMBL" id="KDN80442.1"/>
    </source>
</evidence>
<accession>A0A066YH10</accession>
<keyword evidence="2" id="KW-1185">Reference proteome</keyword>
<gene>
    <name evidence="1" type="ORF">KCH_78040</name>
</gene>
<name>A0A066YH10_9ACTN</name>
<reference evidence="1 2" key="1">
    <citation type="submission" date="2014-05" db="EMBL/GenBank/DDBJ databases">
        <title>Draft Genome Sequence of Kitasatospora cheerisanensis KCTC 2395.</title>
        <authorList>
            <person name="Nam D.H."/>
        </authorList>
    </citation>
    <scope>NUCLEOTIDE SEQUENCE [LARGE SCALE GENOMIC DNA]</scope>
    <source>
        <strain evidence="1 2">KCTC 2395</strain>
    </source>
</reference>
<dbReference type="PATRIC" id="fig|1348663.4.peg.7515"/>
<dbReference type="HOGENOM" id="CLU_3200952_0_0_11"/>
<dbReference type="Proteomes" id="UP000027178">
    <property type="component" value="Unassembled WGS sequence"/>
</dbReference>
<dbReference type="AlphaFoldDB" id="A0A066YH10"/>
<comment type="caution">
    <text evidence="1">The sequence shown here is derived from an EMBL/GenBank/DDBJ whole genome shotgun (WGS) entry which is preliminary data.</text>
</comment>
<dbReference type="EMBL" id="JNBY01000177">
    <property type="protein sequence ID" value="KDN80442.1"/>
    <property type="molecule type" value="Genomic_DNA"/>
</dbReference>
<evidence type="ECO:0000313" key="2">
    <source>
        <dbReference type="Proteomes" id="UP000027178"/>
    </source>
</evidence>
<proteinExistence type="predicted"/>